<comment type="pathway">
    <text evidence="1">Cofactor biosynthesis; tetrahydrofolate biosynthesis; 2-amino-4-hydroxy-6-hydroxymethyl-7,8-dihydropteridine diphosphate from 7,8-dihydroneopterin triphosphate: step 4/4.</text>
</comment>
<dbReference type="RefSeq" id="WP_184335577.1">
    <property type="nucleotide sequence ID" value="NZ_JACHHZ010000007.1"/>
</dbReference>
<dbReference type="Pfam" id="PF01288">
    <property type="entry name" value="HPPK"/>
    <property type="match status" value="1"/>
</dbReference>
<dbReference type="PANTHER" id="PTHR43071:SF2">
    <property type="entry name" value="2-AMINO-4-HYDROXY-6-HYDROXYMETHYLDIHYDROPTERIDINE PYROPHOSPHOKINASE"/>
    <property type="match status" value="1"/>
</dbReference>
<dbReference type="Proteomes" id="UP000588068">
    <property type="component" value="Unassembled WGS sequence"/>
</dbReference>
<dbReference type="GO" id="GO:0016301">
    <property type="term" value="F:kinase activity"/>
    <property type="evidence" value="ECO:0007669"/>
    <property type="project" value="UniProtKB-KW"/>
</dbReference>
<keyword evidence="7" id="KW-0289">Folate biosynthesis</keyword>
<feature type="domain" description="7,8-dihydro-6-hydroxymethylpterin-pyrophosphokinase" evidence="8">
    <location>
        <begin position="85"/>
        <end position="96"/>
    </location>
</feature>
<evidence type="ECO:0000256" key="6">
    <source>
        <dbReference type="ARBA" id="ARBA00022840"/>
    </source>
</evidence>
<dbReference type="NCBIfam" id="TIGR01498">
    <property type="entry name" value="folK"/>
    <property type="match status" value="1"/>
</dbReference>
<proteinExistence type="predicted"/>
<accession>A0A841HTQ2</accession>
<evidence type="ECO:0000256" key="3">
    <source>
        <dbReference type="ARBA" id="ARBA00022679"/>
    </source>
</evidence>
<dbReference type="GO" id="GO:0046654">
    <property type="term" value="P:tetrahydrofolate biosynthetic process"/>
    <property type="evidence" value="ECO:0007669"/>
    <property type="project" value="UniProtKB-UniPathway"/>
</dbReference>
<keyword evidence="6" id="KW-0067">ATP-binding</keyword>
<dbReference type="CDD" id="cd00483">
    <property type="entry name" value="HPPK"/>
    <property type="match status" value="1"/>
</dbReference>
<keyword evidence="10" id="KW-1185">Reference proteome</keyword>
<evidence type="ECO:0000313" key="10">
    <source>
        <dbReference type="Proteomes" id="UP000588068"/>
    </source>
</evidence>
<dbReference type="EMBL" id="JACHHZ010000007">
    <property type="protein sequence ID" value="MBB6096173.1"/>
    <property type="molecule type" value="Genomic_DNA"/>
</dbReference>
<dbReference type="Gene3D" id="3.30.70.560">
    <property type="entry name" value="7,8-Dihydro-6-hydroxymethylpterin-pyrophosphokinase HPPK"/>
    <property type="match status" value="1"/>
</dbReference>
<dbReference type="PROSITE" id="PS00794">
    <property type="entry name" value="HPPK"/>
    <property type="match status" value="1"/>
</dbReference>
<dbReference type="GO" id="GO:0005524">
    <property type="term" value="F:ATP binding"/>
    <property type="evidence" value="ECO:0007669"/>
    <property type="project" value="UniProtKB-KW"/>
</dbReference>
<keyword evidence="3 9" id="KW-0808">Transferase</keyword>
<reference evidence="9 10" key="1">
    <citation type="submission" date="2020-08" db="EMBL/GenBank/DDBJ databases">
        <title>Genomic Encyclopedia of Type Strains, Phase IV (KMG-IV): sequencing the most valuable type-strain genomes for metagenomic binning, comparative biology and taxonomic classification.</title>
        <authorList>
            <person name="Goeker M."/>
        </authorList>
    </citation>
    <scope>NUCLEOTIDE SEQUENCE [LARGE SCALE GENOMIC DNA]</scope>
    <source>
        <strain evidence="9 10">DSM 26723</strain>
    </source>
</reference>
<dbReference type="AlphaFoldDB" id="A0A841HTQ2"/>
<dbReference type="GO" id="GO:0046656">
    <property type="term" value="P:folic acid biosynthetic process"/>
    <property type="evidence" value="ECO:0007669"/>
    <property type="project" value="UniProtKB-KW"/>
</dbReference>
<organism evidence="9 10">
    <name type="scientific">Povalibacter uvarum</name>
    <dbReference type="NCBI Taxonomy" id="732238"/>
    <lineage>
        <taxon>Bacteria</taxon>
        <taxon>Pseudomonadati</taxon>
        <taxon>Pseudomonadota</taxon>
        <taxon>Gammaproteobacteria</taxon>
        <taxon>Steroidobacterales</taxon>
        <taxon>Steroidobacteraceae</taxon>
        <taxon>Povalibacter</taxon>
    </lineage>
</organism>
<evidence type="ECO:0000256" key="5">
    <source>
        <dbReference type="ARBA" id="ARBA00022777"/>
    </source>
</evidence>
<sequence>MPDVFVAAGSNVQPEAALRTALDELDRIYGPLRISPAYRNKAVGFEGDDFINLVVGFATSDPLPEVRRNLQQVEALCGRPPNAPKWAPRTMDLDILLYGDIVSTEPGLLLPRPDLIKRPYMLKPMADVGPDVVHPTLQRTMKQLWGVFDQDGHEMRETKI</sequence>
<evidence type="ECO:0000256" key="7">
    <source>
        <dbReference type="ARBA" id="ARBA00022909"/>
    </source>
</evidence>
<dbReference type="PANTHER" id="PTHR43071">
    <property type="entry name" value="2-AMINO-4-HYDROXY-6-HYDROXYMETHYLDIHYDROPTERIDINE PYROPHOSPHOKINASE"/>
    <property type="match status" value="1"/>
</dbReference>
<dbReference type="EC" id="2.7.6.3" evidence="2"/>
<dbReference type="InterPro" id="IPR035907">
    <property type="entry name" value="Hppk_sf"/>
</dbReference>
<name>A0A841HTQ2_9GAMM</name>
<evidence type="ECO:0000259" key="8">
    <source>
        <dbReference type="PROSITE" id="PS00794"/>
    </source>
</evidence>
<gene>
    <name evidence="9" type="ORF">HNQ60_005095</name>
</gene>
<evidence type="ECO:0000313" key="9">
    <source>
        <dbReference type="EMBL" id="MBB6096173.1"/>
    </source>
</evidence>
<dbReference type="SUPFAM" id="SSF55083">
    <property type="entry name" value="6-hydroxymethyl-7,8-dihydropterin pyrophosphokinase, HPPK"/>
    <property type="match status" value="1"/>
</dbReference>
<dbReference type="UniPathway" id="UPA00077">
    <property type="reaction ID" value="UER00155"/>
</dbReference>
<keyword evidence="5 9" id="KW-0418">Kinase</keyword>
<dbReference type="InterPro" id="IPR000550">
    <property type="entry name" value="Hppk"/>
</dbReference>
<protein>
    <recommendedName>
        <fullName evidence="2">2-amino-4-hydroxy-6-hydroxymethyldihydropteridine diphosphokinase</fullName>
        <ecNumber evidence="2">2.7.6.3</ecNumber>
    </recommendedName>
</protein>
<evidence type="ECO:0000256" key="2">
    <source>
        <dbReference type="ARBA" id="ARBA00013253"/>
    </source>
</evidence>
<dbReference type="GO" id="GO:0003848">
    <property type="term" value="F:2-amino-4-hydroxy-6-hydroxymethyldihydropteridine diphosphokinase activity"/>
    <property type="evidence" value="ECO:0007669"/>
    <property type="project" value="UniProtKB-EC"/>
</dbReference>
<evidence type="ECO:0000256" key="4">
    <source>
        <dbReference type="ARBA" id="ARBA00022741"/>
    </source>
</evidence>
<comment type="caution">
    <text evidence="9">The sequence shown here is derived from an EMBL/GenBank/DDBJ whole genome shotgun (WGS) entry which is preliminary data.</text>
</comment>
<keyword evidence="4" id="KW-0547">Nucleotide-binding</keyword>
<evidence type="ECO:0000256" key="1">
    <source>
        <dbReference type="ARBA" id="ARBA00005051"/>
    </source>
</evidence>